<dbReference type="EMBL" id="MHKI01000014">
    <property type="protein sequence ID" value="OGY86938.1"/>
    <property type="molecule type" value="Genomic_DNA"/>
</dbReference>
<keyword evidence="1" id="KW-0812">Transmembrane</keyword>
<reference evidence="2 3" key="1">
    <citation type="journal article" date="2016" name="Nat. Commun.">
        <title>Thousands of microbial genomes shed light on interconnected biogeochemical processes in an aquifer system.</title>
        <authorList>
            <person name="Anantharaman K."/>
            <person name="Brown C.T."/>
            <person name="Hug L.A."/>
            <person name="Sharon I."/>
            <person name="Castelle C.J."/>
            <person name="Probst A.J."/>
            <person name="Thomas B.C."/>
            <person name="Singh A."/>
            <person name="Wilkins M.J."/>
            <person name="Karaoz U."/>
            <person name="Brodie E.L."/>
            <person name="Williams K.H."/>
            <person name="Hubbard S.S."/>
            <person name="Banfield J.F."/>
        </authorList>
    </citation>
    <scope>NUCLEOTIDE SEQUENCE [LARGE SCALE GENOMIC DNA]</scope>
</reference>
<keyword evidence="1" id="KW-0472">Membrane</keyword>
<dbReference type="AlphaFoldDB" id="A0A1G2BCI6"/>
<protein>
    <submittedName>
        <fullName evidence="2">Uncharacterized protein</fullName>
    </submittedName>
</protein>
<evidence type="ECO:0000313" key="3">
    <source>
        <dbReference type="Proteomes" id="UP000176420"/>
    </source>
</evidence>
<proteinExistence type="predicted"/>
<name>A0A1G2BCI6_9BACT</name>
<feature type="transmembrane region" description="Helical" evidence="1">
    <location>
        <begin position="48"/>
        <end position="64"/>
    </location>
</feature>
<evidence type="ECO:0000313" key="2">
    <source>
        <dbReference type="EMBL" id="OGY86938.1"/>
    </source>
</evidence>
<dbReference type="Proteomes" id="UP000176420">
    <property type="component" value="Unassembled WGS sequence"/>
</dbReference>
<sequence>MPVGNINCAKTSFFVFVFLRLKAQALFWREQQDEHKLQEENNKRTKNLIFLLLLLFSSCANHFWECFY</sequence>
<accession>A0A1G2BCI6</accession>
<organism evidence="2 3">
    <name type="scientific">Candidatus Kerfeldbacteria bacterium RIFOXYB2_FULL_38_14</name>
    <dbReference type="NCBI Taxonomy" id="1798547"/>
    <lineage>
        <taxon>Bacteria</taxon>
        <taxon>Candidatus Kerfeldiibacteriota</taxon>
    </lineage>
</organism>
<gene>
    <name evidence="2" type="ORF">A2319_00140</name>
</gene>
<keyword evidence="1" id="KW-1133">Transmembrane helix</keyword>
<evidence type="ECO:0000256" key="1">
    <source>
        <dbReference type="SAM" id="Phobius"/>
    </source>
</evidence>
<comment type="caution">
    <text evidence="2">The sequence shown here is derived from an EMBL/GenBank/DDBJ whole genome shotgun (WGS) entry which is preliminary data.</text>
</comment>